<organism evidence="4">
    <name type="scientific">hydrothermal vent metagenome</name>
    <dbReference type="NCBI Taxonomy" id="652676"/>
    <lineage>
        <taxon>unclassified sequences</taxon>
        <taxon>metagenomes</taxon>
        <taxon>ecological metagenomes</taxon>
    </lineage>
</organism>
<dbReference type="InterPro" id="IPR055396">
    <property type="entry name" value="DUF7088"/>
</dbReference>
<evidence type="ECO:0000259" key="2">
    <source>
        <dbReference type="Pfam" id="PF09822"/>
    </source>
</evidence>
<reference evidence="4" key="1">
    <citation type="submission" date="2018-06" db="EMBL/GenBank/DDBJ databases">
        <authorList>
            <person name="Zhirakovskaya E."/>
        </authorList>
    </citation>
    <scope>NUCLEOTIDE SEQUENCE</scope>
</reference>
<keyword evidence="1" id="KW-0472">Membrane</keyword>
<protein>
    <submittedName>
        <fullName evidence="4">Uncharacterized protein</fullName>
    </submittedName>
</protein>
<evidence type="ECO:0000256" key="1">
    <source>
        <dbReference type="SAM" id="Phobius"/>
    </source>
</evidence>
<feature type="transmembrane region" description="Helical" evidence="1">
    <location>
        <begin position="436"/>
        <end position="459"/>
    </location>
</feature>
<accession>A0A3B1ANI5</accession>
<keyword evidence="1" id="KW-1133">Transmembrane helix</keyword>
<dbReference type="SUPFAM" id="SSF52317">
    <property type="entry name" value="Class I glutamine amidotransferase-like"/>
    <property type="match status" value="1"/>
</dbReference>
<name>A0A3B1ANI5_9ZZZZ</name>
<dbReference type="Pfam" id="PF09822">
    <property type="entry name" value="ABC_transp_aux"/>
    <property type="match status" value="1"/>
</dbReference>
<evidence type="ECO:0000313" key="4">
    <source>
        <dbReference type="EMBL" id="VAX01523.1"/>
    </source>
</evidence>
<dbReference type="AlphaFoldDB" id="A0A3B1ANI5"/>
<dbReference type="EMBL" id="UOFS01000049">
    <property type="protein sequence ID" value="VAX01523.1"/>
    <property type="molecule type" value="Genomic_DNA"/>
</dbReference>
<evidence type="ECO:0000259" key="3">
    <source>
        <dbReference type="Pfam" id="PF23357"/>
    </source>
</evidence>
<sequence>MDVTKKSRLHLRLQNLIFYISFLSAIGLLAYLSNKYNFEYDFTATNKHTLSDASIKVLQRMPDKIKIQVFVRASDIQPKRKVITEKLSQYARVKTNIEIQYINPDTNPDIIRKLGIKVDGEMIIEYNNRSEHLQVLTEELLTNSLLRLLRSNDTQIGFISGHGERRPMGKANYDLKSFTNYLNKTGIKTTSIDLNSTPTIPNNIAAIVIASTQVDYLPGEVSIIKDYISNGGNLLWIHEPGAMFGLESLASELNIDFESGTIVDPSAQLYGISSPTISIVTQYDSHAITRDFALITVFPQAVAIKYLPDQTSEQKLKSSNNWQSTTLLKTVARSWSETGVLQGTIDFNADKDIPGPLNIGIALSRNITNSSSTPNKKQRIVVLGDGDFLSNTYVGNQGNRDLGVNIFNWISHDDNFIAIPSKLAIDTKIILNQKTWWSIALILLVILPLLLAVTGFTIWHKRAKK</sequence>
<feature type="transmembrane region" description="Helical" evidence="1">
    <location>
        <begin position="16"/>
        <end position="33"/>
    </location>
</feature>
<feature type="domain" description="ABC-type uncharacterised transport system" evidence="2">
    <location>
        <begin position="155"/>
        <end position="393"/>
    </location>
</feature>
<keyword evidence="1" id="KW-0812">Transmembrane</keyword>
<dbReference type="Pfam" id="PF23357">
    <property type="entry name" value="DUF7088"/>
    <property type="match status" value="1"/>
</dbReference>
<dbReference type="InterPro" id="IPR029062">
    <property type="entry name" value="Class_I_gatase-like"/>
</dbReference>
<dbReference type="InterPro" id="IPR019196">
    <property type="entry name" value="ABC_transp_unknown"/>
</dbReference>
<gene>
    <name evidence="4" type="ORF">MNBD_GAMMA22-1988</name>
</gene>
<feature type="domain" description="DUF7088" evidence="3">
    <location>
        <begin position="46"/>
        <end position="110"/>
    </location>
</feature>
<proteinExistence type="predicted"/>